<keyword evidence="5" id="KW-1185">Reference proteome</keyword>
<feature type="domain" description="FAS1" evidence="3">
    <location>
        <begin position="85"/>
        <end position="217"/>
    </location>
</feature>
<organism evidence="4 5">
    <name type="scientific">Pontibacter diazotrophicus</name>
    <dbReference type="NCBI Taxonomy" id="1400979"/>
    <lineage>
        <taxon>Bacteria</taxon>
        <taxon>Pseudomonadati</taxon>
        <taxon>Bacteroidota</taxon>
        <taxon>Cytophagia</taxon>
        <taxon>Cytophagales</taxon>
        <taxon>Hymenobacteraceae</taxon>
        <taxon>Pontibacter</taxon>
    </lineage>
</organism>
<dbReference type="PANTHER" id="PTHR10900">
    <property type="entry name" value="PERIOSTIN-RELATED"/>
    <property type="match status" value="1"/>
</dbReference>
<accession>A0A3D8LB66</accession>
<dbReference type="SMART" id="SM00554">
    <property type="entry name" value="FAS1"/>
    <property type="match status" value="1"/>
</dbReference>
<feature type="chain" id="PRO_5017618192" evidence="2">
    <location>
        <begin position="22"/>
        <end position="220"/>
    </location>
</feature>
<dbReference type="OrthoDB" id="1119934at2"/>
<evidence type="ECO:0000256" key="2">
    <source>
        <dbReference type="SAM" id="SignalP"/>
    </source>
</evidence>
<dbReference type="FunFam" id="2.30.180.10:FF:000014">
    <property type="entry name" value="Stabilin 1"/>
    <property type="match status" value="1"/>
</dbReference>
<protein>
    <submittedName>
        <fullName evidence="4">Fasciclin domain-containing protein</fullName>
    </submittedName>
</protein>
<dbReference type="InterPro" id="IPR000782">
    <property type="entry name" value="FAS1_domain"/>
</dbReference>
<dbReference type="RefSeq" id="WP_115566059.1">
    <property type="nucleotide sequence ID" value="NZ_QRGR01000013.1"/>
</dbReference>
<dbReference type="PROSITE" id="PS50213">
    <property type="entry name" value="FAS1"/>
    <property type="match status" value="1"/>
</dbReference>
<proteinExistence type="predicted"/>
<feature type="region of interest" description="Disordered" evidence="1">
    <location>
        <begin position="39"/>
        <end position="78"/>
    </location>
</feature>
<dbReference type="EMBL" id="QRGR01000013">
    <property type="protein sequence ID" value="RDV14648.1"/>
    <property type="molecule type" value="Genomic_DNA"/>
</dbReference>
<dbReference type="SUPFAM" id="SSF82153">
    <property type="entry name" value="FAS1 domain"/>
    <property type="match status" value="1"/>
</dbReference>
<dbReference type="AlphaFoldDB" id="A0A3D8LB66"/>
<comment type="caution">
    <text evidence="4">The sequence shown here is derived from an EMBL/GenBank/DDBJ whole genome shotgun (WGS) entry which is preliminary data.</text>
</comment>
<gene>
    <name evidence="4" type="ORF">DXT99_13345</name>
</gene>
<keyword evidence="2" id="KW-0732">Signal</keyword>
<dbReference type="PANTHER" id="PTHR10900:SF77">
    <property type="entry name" value="FI19380P1"/>
    <property type="match status" value="1"/>
</dbReference>
<reference evidence="5" key="1">
    <citation type="submission" date="2018-08" db="EMBL/GenBank/DDBJ databases">
        <authorList>
            <person name="Liu Z.-W."/>
            <person name="Du Z.-J."/>
        </authorList>
    </citation>
    <scope>NUCLEOTIDE SEQUENCE [LARGE SCALE GENOMIC DNA]</scope>
    <source>
        <strain evidence="5">H4X</strain>
    </source>
</reference>
<name>A0A3D8LB66_9BACT</name>
<dbReference type="Proteomes" id="UP000256708">
    <property type="component" value="Unassembled WGS sequence"/>
</dbReference>
<feature type="signal peptide" evidence="2">
    <location>
        <begin position="1"/>
        <end position="21"/>
    </location>
</feature>
<evidence type="ECO:0000259" key="3">
    <source>
        <dbReference type="PROSITE" id="PS50213"/>
    </source>
</evidence>
<evidence type="ECO:0000256" key="1">
    <source>
        <dbReference type="SAM" id="MobiDB-lite"/>
    </source>
</evidence>
<evidence type="ECO:0000313" key="4">
    <source>
        <dbReference type="EMBL" id="RDV14648.1"/>
    </source>
</evidence>
<dbReference type="Gene3D" id="2.30.180.10">
    <property type="entry name" value="FAS1 domain"/>
    <property type="match status" value="1"/>
</dbReference>
<dbReference type="GO" id="GO:0005615">
    <property type="term" value="C:extracellular space"/>
    <property type="evidence" value="ECO:0007669"/>
    <property type="project" value="TreeGrafter"/>
</dbReference>
<dbReference type="Pfam" id="PF02469">
    <property type="entry name" value="Fasciclin"/>
    <property type="match status" value="1"/>
</dbReference>
<dbReference type="InterPro" id="IPR036378">
    <property type="entry name" value="FAS1_dom_sf"/>
</dbReference>
<sequence length="220" mass="23321">MKKTTIAAYGFTLFLSFNLMSCNSGGGDDHQQNELQEEALTPTGRQEADSRGVTPGTGLEPVSPDDGANLSHTDPNIGGHEMMPTQLITENITSGINLATFASIIRHAGVVEQLAGEGPYTVFAPSNDAFEALPENELENLMKPENRARLREVVNNHVVAGALTANDLQDGAMLKTVGGAQLQVTKRNNTVAINGAEVEEANIMSENGVIHIVGKVLASE</sequence>
<evidence type="ECO:0000313" key="5">
    <source>
        <dbReference type="Proteomes" id="UP000256708"/>
    </source>
</evidence>
<dbReference type="InterPro" id="IPR050904">
    <property type="entry name" value="Adhesion/Biosynth-related"/>
</dbReference>